<protein>
    <recommendedName>
        <fullName evidence="4">CUE domain-containing protein</fullName>
    </recommendedName>
</protein>
<dbReference type="Pfam" id="PF12449">
    <property type="entry name" value="DUF3684"/>
    <property type="match status" value="1"/>
</dbReference>
<evidence type="ECO:0000313" key="2">
    <source>
        <dbReference type="EMBL" id="RKO84738.1"/>
    </source>
</evidence>
<dbReference type="AlphaFoldDB" id="A0A4P9W1V4"/>
<gene>
    <name evidence="2" type="ORF">BDK51DRAFT_30133</name>
</gene>
<keyword evidence="3" id="KW-1185">Reference proteome</keyword>
<feature type="compositionally biased region" description="Low complexity" evidence="1">
    <location>
        <begin position="353"/>
        <end position="370"/>
    </location>
</feature>
<feature type="region of interest" description="Disordered" evidence="1">
    <location>
        <begin position="14"/>
        <end position="34"/>
    </location>
</feature>
<dbReference type="EMBL" id="KZ999781">
    <property type="protein sequence ID" value="RKO84738.1"/>
    <property type="molecule type" value="Genomic_DNA"/>
</dbReference>
<proteinExistence type="predicted"/>
<feature type="region of interest" description="Disordered" evidence="1">
    <location>
        <begin position="306"/>
        <end position="325"/>
    </location>
</feature>
<dbReference type="PANTHER" id="PTHR47839:SF1">
    <property type="entry name" value="DOMAIN PROTEIN, PUTATIVE (AFU_ORTHOLOGUE AFUA_6G04830)-RELATED"/>
    <property type="match status" value="1"/>
</dbReference>
<dbReference type="InterPro" id="IPR022155">
    <property type="entry name" value="DUF3684"/>
</dbReference>
<evidence type="ECO:0000256" key="1">
    <source>
        <dbReference type="SAM" id="MobiDB-lite"/>
    </source>
</evidence>
<evidence type="ECO:0008006" key="4">
    <source>
        <dbReference type="Google" id="ProtNLM"/>
    </source>
</evidence>
<name>A0A4P9W1V4_9FUNG</name>
<feature type="region of interest" description="Disordered" evidence="1">
    <location>
        <begin position="346"/>
        <end position="400"/>
    </location>
</feature>
<evidence type="ECO:0000313" key="3">
    <source>
        <dbReference type="Proteomes" id="UP000269721"/>
    </source>
</evidence>
<reference evidence="3" key="1">
    <citation type="journal article" date="2018" name="Nat. Microbiol.">
        <title>Leveraging single-cell genomics to expand the fungal tree of life.</title>
        <authorList>
            <person name="Ahrendt S.R."/>
            <person name="Quandt C.A."/>
            <person name="Ciobanu D."/>
            <person name="Clum A."/>
            <person name="Salamov A."/>
            <person name="Andreopoulos B."/>
            <person name="Cheng J.F."/>
            <person name="Woyke T."/>
            <person name="Pelin A."/>
            <person name="Henrissat B."/>
            <person name="Reynolds N.K."/>
            <person name="Benny G.L."/>
            <person name="Smith M.E."/>
            <person name="James T.Y."/>
            <person name="Grigoriev I.V."/>
        </authorList>
    </citation>
    <scope>NUCLEOTIDE SEQUENCE [LARGE SCALE GENOMIC DNA]</scope>
</reference>
<feature type="region of interest" description="Disordered" evidence="1">
    <location>
        <begin position="238"/>
        <end position="265"/>
    </location>
</feature>
<dbReference type="Proteomes" id="UP000269721">
    <property type="component" value="Unassembled WGS sequence"/>
</dbReference>
<dbReference type="PANTHER" id="PTHR47839">
    <property type="entry name" value="DOMAIN PROTEIN, PUTATIVE (AFU_ORTHOLOGUE AFUA_6G04830)-RELATED"/>
    <property type="match status" value="1"/>
</dbReference>
<sequence length="605" mass="66422">MRASPFLLGIRSSAWHGDDDDKDEADISDEKEEKTRTQELQYELATARDIYLINDTVLGRIFSPLGAPVENILEKMYEALGSRWLSNEVKQITRPRGRQVQTKKSAALEILIHERALLLLYDDQGGNRELRSGAEGFLKKMKVLEAPEITIERSFAGVTNTERTTACLSGDREKGHVLCIAGDFDHFDVASALGRILFKNPRINDSLMLGTLLSTSRANLKRKGFPVERIRNLQAGKVKASQLAPPALKTTEERKPPSSNDKLSPNARMLLDIFPDADPNYIQRLVDSVGSRQTVQEIAARLLETDYPKAPVEPPPVQRSQAPRPEDLLGQMSKLTKSLGDNISTFWSGLSGTPPRATSPLPPSSTSSMPGGWKSESNISSPADVVPGPSSPPQPPHVRRPVIDISTNHVANLQASLAASVASLRPASTSAFSATIPDDPPLPPSAIPSTCAIIAQTDLVHARSVDGIAIYATRNAPAPPELSGAATVRFVALLHLIADVFGAREGVNVFWDPSGPLVAFNRGRTLFFNLRYYLALHHRSDAQDDADAYFYWFMTFAHELAHNFIGEHNAQHEHYFTSFAEQYLSKLVLTMSRKGIPLSPKTFQG</sequence>
<dbReference type="OrthoDB" id="2161534at2759"/>
<feature type="compositionally biased region" description="Acidic residues" evidence="1">
    <location>
        <begin position="18"/>
        <end position="30"/>
    </location>
</feature>
<accession>A0A4P9W1V4</accession>
<organism evidence="2 3">
    <name type="scientific">Blyttiomyces helicus</name>
    <dbReference type="NCBI Taxonomy" id="388810"/>
    <lineage>
        <taxon>Eukaryota</taxon>
        <taxon>Fungi</taxon>
        <taxon>Fungi incertae sedis</taxon>
        <taxon>Chytridiomycota</taxon>
        <taxon>Chytridiomycota incertae sedis</taxon>
        <taxon>Chytridiomycetes</taxon>
        <taxon>Chytridiomycetes incertae sedis</taxon>
        <taxon>Blyttiomyces</taxon>
    </lineage>
</organism>